<dbReference type="Proteomes" id="UP000007841">
    <property type="component" value="Chromosome"/>
</dbReference>
<evidence type="ECO:0000313" key="2">
    <source>
        <dbReference type="EMBL" id="AEW61153.1"/>
    </source>
</evidence>
<dbReference type="HOGENOM" id="CLU_3200966_0_0_6"/>
<dbReference type="RefSeq" id="YP_005226755.1">
    <property type="nucleotide sequence ID" value="NC_016845.1"/>
</dbReference>
<keyword evidence="1" id="KW-0812">Transmembrane</keyword>
<proteinExistence type="predicted"/>
<accession>A0A0H3GPD3</accession>
<keyword evidence="3" id="KW-1185">Reference proteome</keyword>
<dbReference type="GeneID" id="11847473"/>
<keyword evidence="1" id="KW-1133">Transmembrane helix</keyword>
<keyword evidence="1" id="KW-0472">Membrane</keyword>
<evidence type="ECO:0000256" key="1">
    <source>
        <dbReference type="SAM" id="Phobius"/>
    </source>
</evidence>
<evidence type="ECO:0000313" key="3">
    <source>
        <dbReference type="Proteomes" id="UP000007841"/>
    </source>
</evidence>
<dbReference type="AlphaFoldDB" id="A0A0H3GPD3"/>
<organism evidence="2 3">
    <name type="scientific">Klebsiella pneumoniae subsp. pneumoniae (strain HS11286)</name>
    <dbReference type="NCBI Taxonomy" id="1125630"/>
    <lineage>
        <taxon>Bacteria</taxon>
        <taxon>Pseudomonadati</taxon>
        <taxon>Pseudomonadota</taxon>
        <taxon>Gammaproteobacteria</taxon>
        <taxon>Enterobacterales</taxon>
        <taxon>Enterobacteriaceae</taxon>
        <taxon>Klebsiella/Raoultella group</taxon>
        <taxon>Klebsiella</taxon>
        <taxon>Klebsiella pneumoniae complex</taxon>
    </lineage>
</organism>
<feature type="transmembrane region" description="Helical" evidence="1">
    <location>
        <begin position="16"/>
        <end position="35"/>
    </location>
</feature>
<dbReference type="RefSeq" id="WP_004225093.1">
    <property type="nucleotide sequence ID" value="NC_016845.1"/>
</dbReference>
<name>A0A0H3GPD3_KLEPH</name>
<dbReference type="KEGG" id="kpm:KPHS_24550"/>
<reference evidence="2 3" key="1">
    <citation type="journal article" date="2012" name="J. Bacteriol.">
        <title>Complete genome sequence of Klebsiella pneumoniae subsp. pneumoniae HS11286, a multidrug-resistant strain isolated from human sputum.</title>
        <authorList>
            <person name="Liu P."/>
            <person name="Li P."/>
            <person name="Jiang X."/>
            <person name="Bi D."/>
            <person name="Xie Y."/>
            <person name="Tai C."/>
            <person name="Deng Z."/>
            <person name="Rajakumar K."/>
            <person name="Ou H.Y."/>
        </authorList>
    </citation>
    <scope>NUCLEOTIDE SEQUENCE [LARGE SCALE GENOMIC DNA]</scope>
    <source>
        <strain evidence="2 3">HS11286</strain>
    </source>
</reference>
<dbReference type="EMBL" id="CP003200">
    <property type="protein sequence ID" value="AEW61153.1"/>
    <property type="molecule type" value="Genomic_DNA"/>
</dbReference>
<gene>
    <name evidence="2" type="ordered locus">KPHS_24550</name>
</gene>
<sequence>MYYVNAIYYFNNTIEVAMLLLGLNSFITNVIGLVIKKRVILLA</sequence>
<protein>
    <submittedName>
        <fullName evidence="2">Transcriptional regulator</fullName>
    </submittedName>
</protein>
<dbReference type="STRING" id="1125630.KPHS_24550"/>